<dbReference type="InterPro" id="IPR036390">
    <property type="entry name" value="WH_DNA-bd_sf"/>
</dbReference>
<dbReference type="InterPro" id="IPR036388">
    <property type="entry name" value="WH-like_DNA-bd_sf"/>
</dbReference>
<name>B1I681_DESAP</name>
<feature type="domain" description="HTH crp-type" evidence="5">
    <location>
        <begin position="147"/>
        <end position="220"/>
    </location>
</feature>
<dbReference type="InterPro" id="IPR000595">
    <property type="entry name" value="cNMP-bd_dom"/>
</dbReference>
<protein>
    <submittedName>
        <fullName evidence="6">Putative transcriptional regulator, Crp/Fnr family</fullName>
    </submittedName>
</protein>
<dbReference type="GO" id="GO:0003700">
    <property type="term" value="F:DNA-binding transcription factor activity"/>
    <property type="evidence" value="ECO:0007669"/>
    <property type="project" value="TreeGrafter"/>
</dbReference>
<keyword evidence="2" id="KW-0238">DNA-binding</keyword>
<dbReference type="Gene3D" id="1.10.10.10">
    <property type="entry name" value="Winged helix-like DNA-binding domain superfamily/Winged helix DNA-binding domain"/>
    <property type="match status" value="1"/>
</dbReference>
<keyword evidence="7" id="KW-1185">Reference proteome</keyword>
<accession>B1I681</accession>
<dbReference type="SUPFAM" id="SSF46785">
    <property type="entry name" value="Winged helix' DNA-binding domain"/>
    <property type="match status" value="1"/>
</dbReference>
<dbReference type="Proteomes" id="UP000008544">
    <property type="component" value="Chromosome"/>
</dbReference>
<feature type="domain" description="Cyclic nucleotide-binding" evidence="4">
    <location>
        <begin position="13"/>
        <end position="116"/>
    </location>
</feature>
<organism evidence="6 7">
    <name type="scientific">Desulforudis audaxviator (strain MP104C)</name>
    <dbReference type="NCBI Taxonomy" id="477974"/>
    <lineage>
        <taxon>Bacteria</taxon>
        <taxon>Bacillati</taxon>
        <taxon>Bacillota</taxon>
        <taxon>Clostridia</taxon>
        <taxon>Thermoanaerobacterales</taxon>
        <taxon>Candidatus Desulforudaceae</taxon>
        <taxon>Candidatus Desulforudis</taxon>
    </lineage>
</organism>
<dbReference type="InterPro" id="IPR050397">
    <property type="entry name" value="Env_Response_Regulators"/>
</dbReference>
<dbReference type="AlphaFoldDB" id="B1I681"/>
<evidence type="ECO:0000313" key="6">
    <source>
        <dbReference type="EMBL" id="ACA60529.1"/>
    </source>
</evidence>
<dbReference type="eggNOG" id="COG0664">
    <property type="taxonomic scope" value="Bacteria"/>
</dbReference>
<reference evidence="7" key="1">
    <citation type="submission" date="2007-10" db="EMBL/GenBank/DDBJ databases">
        <title>Complete sequence of chromosome of Desulforudis audaxviator MP104C.</title>
        <authorList>
            <person name="Copeland A."/>
            <person name="Lucas S."/>
            <person name="Lapidus A."/>
            <person name="Barry K."/>
            <person name="Glavina del Rio T."/>
            <person name="Dalin E."/>
            <person name="Tice H."/>
            <person name="Bruce D."/>
            <person name="Pitluck S."/>
            <person name="Lowry S.R."/>
            <person name="Larimer F."/>
            <person name="Land M.L."/>
            <person name="Hauser L."/>
            <person name="Kyrpides N."/>
            <person name="Ivanova N.N."/>
            <person name="Richardson P."/>
        </authorList>
    </citation>
    <scope>NUCLEOTIDE SEQUENCE [LARGE SCALE GENOMIC DNA]</scope>
    <source>
        <strain evidence="7">MP104C</strain>
    </source>
</reference>
<dbReference type="InterPro" id="IPR014710">
    <property type="entry name" value="RmlC-like_jellyroll"/>
</dbReference>
<dbReference type="SMART" id="SM00419">
    <property type="entry name" value="HTH_CRP"/>
    <property type="match status" value="1"/>
</dbReference>
<evidence type="ECO:0000259" key="5">
    <source>
        <dbReference type="PROSITE" id="PS51063"/>
    </source>
</evidence>
<dbReference type="PRINTS" id="PR00034">
    <property type="entry name" value="HTHCRP"/>
</dbReference>
<dbReference type="PANTHER" id="PTHR24567">
    <property type="entry name" value="CRP FAMILY TRANSCRIPTIONAL REGULATORY PROTEIN"/>
    <property type="match status" value="1"/>
</dbReference>
<dbReference type="PROSITE" id="PS50042">
    <property type="entry name" value="CNMP_BINDING_3"/>
    <property type="match status" value="1"/>
</dbReference>
<dbReference type="PROSITE" id="PS51063">
    <property type="entry name" value="HTH_CRP_2"/>
    <property type="match status" value="1"/>
</dbReference>
<dbReference type="InterPro" id="IPR012318">
    <property type="entry name" value="HTH_CRP"/>
</dbReference>
<dbReference type="RefSeq" id="WP_012303104.1">
    <property type="nucleotide sequence ID" value="NC_010424.1"/>
</dbReference>
<proteinExistence type="predicted"/>
<dbReference type="PANTHER" id="PTHR24567:SF74">
    <property type="entry name" value="HTH-TYPE TRANSCRIPTIONAL REGULATOR ARCR"/>
    <property type="match status" value="1"/>
</dbReference>
<dbReference type="Pfam" id="PF00027">
    <property type="entry name" value="cNMP_binding"/>
    <property type="match status" value="1"/>
</dbReference>
<evidence type="ECO:0000256" key="3">
    <source>
        <dbReference type="ARBA" id="ARBA00023163"/>
    </source>
</evidence>
<dbReference type="STRING" id="477974.Daud_2039"/>
<dbReference type="InterPro" id="IPR018490">
    <property type="entry name" value="cNMP-bd_dom_sf"/>
</dbReference>
<keyword evidence="3" id="KW-0804">Transcription</keyword>
<evidence type="ECO:0000256" key="2">
    <source>
        <dbReference type="ARBA" id="ARBA00023125"/>
    </source>
</evidence>
<keyword evidence="1" id="KW-0805">Transcription regulation</keyword>
<dbReference type="Gene3D" id="2.60.120.10">
    <property type="entry name" value="Jelly Rolls"/>
    <property type="match status" value="1"/>
</dbReference>
<dbReference type="GO" id="GO:0003677">
    <property type="term" value="F:DNA binding"/>
    <property type="evidence" value="ECO:0007669"/>
    <property type="project" value="UniProtKB-KW"/>
</dbReference>
<dbReference type="Pfam" id="PF13545">
    <property type="entry name" value="HTH_Crp_2"/>
    <property type="match status" value="1"/>
</dbReference>
<dbReference type="GO" id="GO:0005829">
    <property type="term" value="C:cytosol"/>
    <property type="evidence" value="ECO:0007669"/>
    <property type="project" value="TreeGrafter"/>
</dbReference>
<sequence length="226" mass="25201">MNQTVEQLRLVPLFARLEPGDLEKIGTLMYERRYGKGQIIFMEGEPGEALFLLKEGRIKLTRQTEDGREHILHLVNAGEVFAEVVLFDGGGYPATAETMEDCRVGIIRNQDLEQVIAGSPGLALAMLKIMAGRLRAAQEKVMSLALHDAARRVVSTLLRLAEEHGTAGPEGQRINLALTNQELAELAATSRETVNRTLNDLRRRKIIDVSGPQIIIRDRRRLLDTL</sequence>
<gene>
    <name evidence="6" type="ordered locus">Daud_2039</name>
</gene>
<dbReference type="SMART" id="SM00100">
    <property type="entry name" value="cNMP"/>
    <property type="match status" value="1"/>
</dbReference>
<reference evidence="6 7" key="2">
    <citation type="journal article" date="2008" name="Science">
        <title>Environmental genomics reveals a single-species ecosystem deep within Earth.</title>
        <authorList>
            <person name="Chivian D."/>
            <person name="Brodie E.L."/>
            <person name="Alm E.J."/>
            <person name="Culley D.E."/>
            <person name="Dehal P.S."/>
            <person name="Desantis T.Z."/>
            <person name="Gihring T.M."/>
            <person name="Lapidus A."/>
            <person name="Lin L.H."/>
            <person name="Lowry S.R."/>
            <person name="Moser D.P."/>
            <person name="Richardson P.M."/>
            <person name="Southam G."/>
            <person name="Wanger G."/>
            <person name="Pratt L.M."/>
            <person name="Andersen G.L."/>
            <person name="Hazen T.C."/>
            <person name="Brockman F.J."/>
            <person name="Arkin A.P."/>
            <person name="Onstott T.C."/>
        </authorList>
    </citation>
    <scope>NUCLEOTIDE SEQUENCE [LARGE SCALE GENOMIC DNA]</scope>
    <source>
        <strain evidence="6 7">MP104C</strain>
    </source>
</reference>
<evidence type="ECO:0000259" key="4">
    <source>
        <dbReference type="PROSITE" id="PS50042"/>
    </source>
</evidence>
<dbReference type="KEGG" id="dau:Daud_2039"/>
<dbReference type="EMBL" id="CP000860">
    <property type="protein sequence ID" value="ACA60529.1"/>
    <property type="molecule type" value="Genomic_DNA"/>
</dbReference>
<dbReference type="CDD" id="cd00038">
    <property type="entry name" value="CAP_ED"/>
    <property type="match status" value="1"/>
</dbReference>
<dbReference type="SUPFAM" id="SSF51206">
    <property type="entry name" value="cAMP-binding domain-like"/>
    <property type="match status" value="1"/>
</dbReference>
<evidence type="ECO:0000313" key="7">
    <source>
        <dbReference type="Proteomes" id="UP000008544"/>
    </source>
</evidence>
<evidence type="ECO:0000256" key="1">
    <source>
        <dbReference type="ARBA" id="ARBA00023015"/>
    </source>
</evidence>
<dbReference type="HOGENOM" id="CLU_075053_3_2_9"/>